<accession>A0A4S4A3M8</accession>
<gene>
    <name evidence="1" type="ORF">E6C50_01385</name>
</gene>
<keyword evidence="2" id="KW-1185">Reference proteome</keyword>
<evidence type="ECO:0000313" key="1">
    <source>
        <dbReference type="EMBL" id="THF52888.1"/>
    </source>
</evidence>
<dbReference type="AlphaFoldDB" id="A0A4S4A3M8"/>
<dbReference type="OrthoDB" id="8765545at2"/>
<sequence>MGEEEIKNLKNQIKDTINTFFKTRNKRFEKFVATLENDKYYPYKEKKPTTDSHEIVFKKIAYLIEDKHKILEKDDSIRTFIFPLLDKAISDGNIEYIFSKILDLSDENLTKFHGLLQKTDLENVIHFASQVSDKLEFLNFLNELIYGAIAKHLKERSQLHKIVENELWLFGENYNGTPHLWSDKKIGAILEKLTTEYLHYEPTLKDENTIEETEGLNNITDLFFMNEKINDNGEREIMVVELKSPKCAIGKKELNQIDSYAFTIEEYPSLPSEKVKYKLCLVSSRLTKFAKSQVKSRRESYPNHPFLFDRKTEKNIEVYVMEWSEIIELNKRKLTYLSNQLEIKDKSVKDKFEQEYATLIDQKINTQLRLIK</sequence>
<proteinExistence type="predicted"/>
<evidence type="ECO:0008006" key="3">
    <source>
        <dbReference type="Google" id="ProtNLM"/>
    </source>
</evidence>
<dbReference type="EMBL" id="SSNZ01000001">
    <property type="protein sequence ID" value="THF52888.1"/>
    <property type="molecule type" value="Genomic_DNA"/>
</dbReference>
<organism evidence="1 2">
    <name type="scientific">Flavobacterium supellecticarium</name>
    <dbReference type="NCBI Taxonomy" id="2565924"/>
    <lineage>
        <taxon>Bacteria</taxon>
        <taxon>Pseudomonadati</taxon>
        <taxon>Bacteroidota</taxon>
        <taxon>Flavobacteriia</taxon>
        <taxon>Flavobacteriales</taxon>
        <taxon>Flavobacteriaceae</taxon>
        <taxon>Flavobacterium</taxon>
    </lineage>
</organism>
<evidence type="ECO:0000313" key="2">
    <source>
        <dbReference type="Proteomes" id="UP000307507"/>
    </source>
</evidence>
<comment type="caution">
    <text evidence="1">The sequence shown here is derived from an EMBL/GenBank/DDBJ whole genome shotgun (WGS) entry which is preliminary data.</text>
</comment>
<name>A0A4S4A3M8_9FLAO</name>
<protein>
    <recommendedName>
        <fullName evidence="3">PD-(D/E)XK nuclease superfamily protein</fullName>
    </recommendedName>
</protein>
<reference evidence="1 2" key="1">
    <citation type="submission" date="2019-04" db="EMBL/GenBank/DDBJ databases">
        <title>Flavobacterium sp. nov. isolated from construction timber.</title>
        <authorList>
            <person name="Lin S.-Y."/>
            <person name="Chang C.-T."/>
            <person name="Young C.-C."/>
        </authorList>
    </citation>
    <scope>NUCLEOTIDE SEQUENCE [LARGE SCALE GENOMIC DNA]</scope>
    <source>
        <strain evidence="1 2">CC-CTC003</strain>
    </source>
</reference>
<dbReference type="Proteomes" id="UP000307507">
    <property type="component" value="Unassembled WGS sequence"/>
</dbReference>
<dbReference type="RefSeq" id="WP_136401413.1">
    <property type="nucleotide sequence ID" value="NZ_SSNZ01000001.1"/>
</dbReference>